<proteinExistence type="predicted"/>
<dbReference type="AlphaFoldDB" id="R7ZSD6"/>
<organism evidence="1 2">
    <name type="scientific">Lunatimonas lonarensis</name>
    <dbReference type="NCBI Taxonomy" id="1232681"/>
    <lineage>
        <taxon>Bacteria</taxon>
        <taxon>Pseudomonadati</taxon>
        <taxon>Bacteroidota</taxon>
        <taxon>Cytophagia</taxon>
        <taxon>Cytophagales</taxon>
        <taxon>Cyclobacteriaceae</taxon>
    </lineage>
</organism>
<sequence length="431" mass="48001">MSQKKLRAKAFYSGFPYAHDTYLALSKASDGKLYYILSSERLDVGAQLYSFDPQTDAITFLTDLTEVCGEKDRRAIPQGKSHVEFYESDGKLFFGTHVGFYEMIEGMERLPQNPPEGYGLYPGGHFLSLDLQTGEVERLGLMPHGEGILSMIMDTERRQIAAISWPSGIFVHLDLTTGALREIGPVSARGEAGEVGKDYRVLCRSLLVDPNTGIVYLSNAEGDILFYDPKVGGPIQVLDNVNLRLDYFGRYDPTQPGSMGYNWRKVLWHKRERVAYGIHGNSGYLFRFDPKGRNLEVVDRLCSLPSKRSGMFDQFSYGYLGLQFGPDGDTLYYLTGGPVTRDGKRLEGERQIAKGGAKGLENLHLVTYQVAEGRYTDHGAIHYPDGGIPTYVNSIAIDDLGRAYTLARMQTSVGEIQDLIRIEPEPDANGL</sequence>
<evidence type="ECO:0008006" key="3">
    <source>
        <dbReference type="Google" id="ProtNLM"/>
    </source>
</evidence>
<dbReference type="OrthoDB" id="616449at2"/>
<dbReference type="EMBL" id="AQHR01000070">
    <property type="protein sequence ID" value="EON76963.1"/>
    <property type="molecule type" value="Genomic_DNA"/>
</dbReference>
<dbReference type="SUPFAM" id="SSF75011">
    <property type="entry name" value="3-carboxy-cis,cis-mucoante lactonizing enzyme"/>
    <property type="match status" value="1"/>
</dbReference>
<keyword evidence="2" id="KW-1185">Reference proteome</keyword>
<reference evidence="1 2" key="1">
    <citation type="submission" date="2013-02" db="EMBL/GenBank/DDBJ databases">
        <title>A novel strain isolated from Lonar lake, Maharashtra, India.</title>
        <authorList>
            <person name="Singh A."/>
        </authorList>
    </citation>
    <scope>NUCLEOTIDE SEQUENCE [LARGE SCALE GENOMIC DNA]</scope>
    <source>
        <strain evidence="1 2">AK24</strain>
    </source>
</reference>
<evidence type="ECO:0000313" key="2">
    <source>
        <dbReference type="Proteomes" id="UP000013909"/>
    </source>
</evidence>
<name>R7ZSD6_9BACT</name>
<dbReference type="Proteomes" id="UP000013909">
    <property type="component" value="Unassembled WGS sequence"/>
</dbReference>
<dbReference type="PATRIC" id="fig|1288963.3.peg.2615"/>
<dbReference type="STRING" id="1232681.ADIS_2624"/>
<gene>
    <name evidence="1" type="ORF">ADIS_2624</name>
</gene>
<dbReference type="RefSeq" id="WP_010854760.1">
    <property type="nucleotide sequence ID" value="NZ_AQHR01000070.1"/>
</dbReference>
<accession>R7ZSD6</accession>
<protein>
    <recommendedName>
        <fullName evidence="3">6-bladed beta-propeller</fullName>
    </recommendedName>
</protein>
<evidence type="ECO:0000313" key="1">
    <source>
        <dbReference type="EMBL" id="EON76963.1"/>
    </source>
</evidence>
<comment type="caution">
    <text evidence="1">The sequence shown here is derived from an EMBL/GenBank/DDBJ whole genome shotgun (WGS) entry which is preliminary data.</text>
</comment>